<dbReference type="Pfam" id="PF00391">
    <property type="entry name" value="PEP-utilizers"/>
    <property type="match status" value="1"/>
</dbReference>
<evidence type="ECO:0000259" key="1">
    <source>
        <dbReference type="Pfam" id="PF00391"/>
    </source>
</evidence>
<comment type="caution">
    <text evidence="3">The sequence shown here is derived from an EMBL/GenBank/DDBJ whole genome shotgun (WGS) entry which is preliminary data.</text>
</comment>
<feature type="domain" description="PEP-utilising enzyme mobile" evidence="1">
    <location>
        <begin position="802"/>
        <end position="872"/>
    </location>
</feature>
<dbReference type="SUPFAM" id="SSF52009">
    <property type="entry name" value="Phosphohistidine domain"/>
    <property type="match status" value="1"/>
</dbReference>
<dbReference type="EC" id="2.7.9.2" evidence="3"/>
<reference evidence="3" key="1">
    <citation type="submission" date="2021-04" db="EMBL/GenBank/DDBJ databases">
        <title>Pseudonocardia sp. nov., isolated from sandy soil of mangrove forest.</title>
        <authorList>
            <person name="Zan Z."/>
            <person name="Huang R."/>
            <person name="Liu W."/>
        </authorList>
    </citation>
    <scope>NUCLEOTIDE SEQUENCE</scope>
    <source>
        <strain evidence="3">S2-4</strain>
    </source>
</reference>
<evidence type="ECO:0000313" key="3">
    <source>
        <dbReference type="EMBL" id="MCO1660813.1"/>
    </source>
</evidence>
<dbReference type="PANTHER" id="PTHR43615:SF1">
    <property type="entry name" value="PPDK_N DOMAIN-CONTAINING PROTEIN"/>
    <property type="match status" value="1"/>
</dbReference>
<dbReference type="Pfam" id="PF01326">
    <property type="entry name" value="PPDK_N"/>
    <property type="match status" value="1"/>
</dbReference>
<dbReference type="NCBIfam" id="NF041857">
    <property type="entry name" value="RIF_Ptrans_rph"/>
    <property type="match status" value="1"/>
</dbReference>
<proteinExistence type="predicted"/>
<dbReference type="NCBIfam" id="NF004878">
    <property type="entry name" value="PRK06241.1-3"/>
    <property type="match status" value="1"/>
</dbReference>
<dbReference type="SUPFAM" id="SSF56059">
    <property type="entry name" value="Glutathione synthetase ATP-binding domain-like"/>
    <property type="match status" value="1"/>
</dbReference>
<evidence type="ECO:0000259" key="2">
    <source>
        <dbReference type="Pfam" id="PF01326"/>
    </source>
</evidence>
<dbReference type="RefSeq" id="WP_252446350.1">
    <property type="nucleotide sequence ID" value="NZ_JAGSOV010000094.1"/>
</dbReference>
<dbReference type="GO" id="GO:0008986">
    <property type="term" value="F:pyruvate, water dikinase activity"/>
    <property type="evidence" value="ECO:0007669"/>
    <property type="project" value="UniProtKB-EC"/>
</dbReference>
<dbReference type="InterPro" id="IPR013815">
    <property type="entry name" value="ATP_grasp_subdomain_1"/>
</dbReference>
<dbReference type="Gene3D" id="3.30.1490.20">
    <property type="entry name" value="ATP-grasp fold, A domain"/>
    <property type="match status" value="1"/>
</dbReference>
<organism evidence="3 4">
    <name type="scientific">Pseudonocardia humida</name>
    <dbReference type="NCBI Taxonomy" id="2800819"/>
    <lineage>
        <taxon>Bacteria</taxon>
        <taxon>Bacillati</taxon>
        <taxon>Actinomycetota</taxon>
        <taxon>Actinomycetes</taxon>
        <taxon>Pseudonocardiales</taxon>
        <taxon>Pseudonocardiaceae</taxon>
        <taxon>Pseudonocardia</taxon>
    </lineage>
</organism>
<feature type="domain" description="Pyruvate phosphate dikinase AMP/ATP-binding" evidence="2">
    <location>
        <begin position="17"/>
        <end position="313"/>
    </location>
</feature>
<dbReference type="InterPro" id="IPR008279">
    <property type="entry name" value="PEP-util_enz_mobile_dom"/>
</dbReference>
<dbReference type="NCBIfam" id="NF004877">
    <property type="entry name" value="PRK06241.1-2"/>
    <property type="match status" value="1"/>
</dbReference>
<dbReference type="Proteomes" id="UP001165283">
    <property type="component" value="Unassembled WGS sequence"/>
</dbReference>
<dbReference type="EMBL" id="JAGSOV010000094">
    <property type="protein sequence ID" value="MCO1660813.1"/>
    <property type="molecule type" value="Genomic_DNA"/>
</dbReference>
<evidence type="ECO:0000313" key="4">
    <source>
        <dbReference type="Proteomes" id="UP001165283"/>
    </source>
</evidence>
<dbReference type="NCBIfam" id="NF004879">
    <property type="entry name" value="PRK06241.1-4"/>
    <property type="match status" value="1"/>
</dbReference>
<name>A0ABT1AD11_9PSEU</name>
<dbReference type="PANTHER" id="PTHR43615">
    <property type="entry name" value="PHOSPHOENOLPYRUVATE SYNTHASE-RELATED"/>
    <property type="match status" value="1"/>
</dbReference>
<keyword evidence="4" id="KW-1185">Reference proteome</keyword>
<dbReference type="Gene3D" id="3.30.470.20">
    <property type="entry name" value="ATP-grasp fold, B domain"/>
    <property type="match status" value="1"/>
</dbReference>
<dbReference type="InterPro" id="IPR036637">
    <property type="entry name" value="Phosphohistidine_dom_sf"/>
</dbReference>
<sequence>MNPYVLDFEQADGTRPELVGGKGANLAELSRLRDLGVPTGFCVTTEAYASVVGRIPGFAALLDRLADATDRVRITAISAELRSAIEATEIPDDIAQPVLDRLTALGPEHAYAVRSSATAEDLPTTSFAGQQDTYLNVRGGAAVLDAVRRCWASLFTDRAVVYRMQNGFDDGRVQLAVVVQRMVAPDAAGVMFTADPVTSDRTVVSIDAGFGLGEALVSGLVNPDTYRVRADAIVNRTVSSKERAIVPSAGGGTEQRTLGPRERIAPALTDPQILRLAAMGRRIERSFGRPQDIEWALAGDTFHILQSRPITTLYPVPAVSDGRNHVYMSIGHQQMMTDAWKPLGLSLFPMWLRKISNNPMVELGNRPYMDVSPELASARSRRTFVRNGLGSVDPLIQKALENVLGREEFVRCLFRGKPGLGLNGGSVGDLLSGLRQAVRLYRKNDPTYVDRVATEHDELVRGLAERMRAASGVEVVDLITRDVDEAFRLIVLANYGAGILGYFTPTRLNRNLTKWLGEKNAVDALSQGVTNNVTTEMGLALLDVADVVRQHPAVLEHLPRAHDETFFAELRGLAGGPAVADSLARYLDRYGMRCPGEIDISTPRWAERPTQLVPLVLNDVRNFPPDARKKIRAQKQAEVQRTVADLLARIERLPAGRRKAARTAKQISVFRNFVGFREYPKYAMLQRFAVYRRGLLAEADRLVADGVLADRDDVFFLALDEFRQVLDTGQLDGDLIARRRSDHAAFERLSPPRVMTSDGEVVQGRYDNTGVPAGALVGTPVSAGVVEGRARVARRLEDARVEEGDVLVTTFTDPSWTSLFVSITGLVTEVGGMMTHGAVVAREYGLPAVVSVPDATTRIADGQRIRVDGTAGYVEILP</sequence>
<dbReference type="InterPro" id="IPR051549">
    <property type="entry name" value="PEP_Utilizing_Enz"/>
</dbReference>
<dbReference type="Gene3D" id="3.50.30.10">
    <property type="entry name" value="Phosphohistidine domain"/>
    <property type="match status" value="1"/>
</dbReference>
<keyword evidence="3" id="KW-0808">Transferase</keyword>
<protein>
    <submittedName>
        <fullName evidence="3">Phosphoenolpyruvate synthase</fullName>
        <ecNumber evidence="3">2.7.9.2</ecNumber>
    </submittedName>
</protein>
<accession>A0ABT1AD11</accession>
<gene>
    <name evidence="3" type="primary">ppsA</name>
    <name evidence="3" type="ORF">KDL28_37775</name>
</gene>
<dbReference type="InterPro" id="IPR002192">
    <property type="entry name" value="PPDK_AMP/ATP-bd"/>
</dbReference>